<sequence length="249" mass="27729">EQYLNRYDSFGNVVKALMATRQKISSGEMLKAKPDGEDEAALNEWRAQAGIPEKPGGYLDKLPDGLVIGEGDEARVESFLAKMHAADVPPSHVHESLKWYYELQEQQATEQAEADRTSRAQNDDTLRSEWGPDYRANLNGIHALLATHGNEELTERLFSSRFADGLPLGNDPVFLGFLSAVSREMNPHGTVVPNTGETVMQTLQSEYTTLTAEMANTTGPYWNGPNSESMQARWRELSDQIDRQKSRAA</sequence>
<proteinExistence type="predicted"/>
<protein>
    <submittedName>
        <fullName evidence="2">Uncharacterized protein</fullName>
    </submittedName>
</protein>
<accession>A0A0F9A8L4</accession>
<feature type="compositionally biased region" description="Polar residues" evidence="1">
    <location>
        <begin position="217"/>
        <end position="230"/>
    </location>
</feature>
<evidence type="ECO:0000256" key="1">
    <source>
        <dbReference type="SAM" id="MobiDB-lite"/>
    </source>
</evidence>
<evidence type="ECO:0000313" key="2">
    <source>
        <dbReference type="EMBL" id="KKK94520.1"/>
    </source>
</evidence>
<feature type="region of interest" description="Disordered" evidence="1">
    <location>
        <begin position="217"/>
        <end position="249"/>
    </location>
</feature>
<organism evidence="2">
    <name type="scientific">marine sediment metagenome</name>
    <dbReference type="NCBI Taxonomy" id="412755"/>
    <lineage>
        <taxon>unclassified sequences</taxon>
        <taxon>metagenomes</taxon>
        <taxon>ecological metagenomes</taxon>
    </lineage>
</organism>
<feature type="region of interest" description="Disordered" evidence="1">
    <location>
        <begin position="108"/>
        <end position="131"/>
    </location>
</feature>
<comment type="caution">
    <text evidence="2">The sequence shown here is derived from an EMBL/GenBank/DDBJ whole genome shotgun (WGS) entry which is preliminary data.</text>
</comment>
<dbReference type="EMBL" id="LAZR01047306">
    <property type="protein sequence ID" value="KKK94520.1"/>
    <property type="molecule type" value="Genomic_DNA"/>
</dbReference>
<feature type="compositionally biased region" description="Basic and acidic residues" evidence="1">
    <location>
        <begin position="233"/>
        <end position="249"/>
    </location>
</feature>
<name>A0A0F9A8L4_9ZZZZ</name>
<gene>
    <name evidence="2" type="ORF">LCGC14_2682000</name>
</gene>
<feature type="compositionally biased region" description="Basic and acidic residues" evidence="1">
    <location>
        <begin position="113"/>
        <end position="131"/>
    </location>
</feature>
<dbReference type="AlphaFoldDB" id="A0A0F9A8L4"/>
<reference evidence="2" key="1">
    <citation type="journal article" date="2015" name="Nature">
        <title>Complex archaea that bridge the gap between prokaryotes and eukaryotes.</title>
        <authorList>
            <person name="Spang A."/>
            <person name="Saw J.H."/>
            <person name="Jorgensen S.L."/>
            <person name="Zaremba-Niedzwiedzka K."/>
            <person name="Martijn J."/>
            <person name="Lind A.E."/>
            <person name="van Eijk R."/>
            <person name="Schleper C."/>
            <person name="Guy L."/>
            <person name="Ettema T.J."/>
        </authorList>
    </citation>
    <scope>NUCLEOTIDE SEQUENCE</scope>
</reference>
<feature type="non-terminal residue" evidence="2">
    <location>
        <position position="1"/>
    </location>
</feature>